<feature type="compositionally biased region" description="Pro residues" evidence="1">
    <location>
        <begin position="1"/>
        <end position="14"/>
    </location>
</feature>
<evidence type="ECO:0000313" key="2">
    <source>
        <dbReference type="EMBL" id="KAF7544902.1"/>
    </source>
</evidence>
<sequence>MTGLLLPPPPPAPSMPTQTLGRPPSDHQMADEPTLALCRILAWDGPAEEASPATTAPEERNGVPCRWDAAGSLLDAPYAMDRAVITHKVPGTRCPTCALAGKEMWLLYATPRRTPVTDSVGNSLVRELDEQFMNISRPNRVWDALASSAEEMTDT</sequence>
<dbReference type="OrthoDB" id="6133115at2759"/>
<accession>A0A9P5L5J1</accession>
<dbReference type="AlphaFoldDB" id="A0A9P5L5J1"/>
<organism evidence="2 3">
    <name type="scientific">Cylindrodendrum hubeiense</name>
    <dbReference type="NCBI Taxonomy" id="595255"/>
    <lineage>
        <taxon>Eukaryota</taxon>
        <taxon>Fungi</taxon>
        <taxon>Dikarya</taxon>
        <taxon>Ascomycota</taxon>
        <taxon>Pezizomycotina</taxon>
        <taxon>Sordariomycetes</taxon>
        <taxon>Hypocreomycetidae</taxon>
        <taxon>Hypocreales</taxon>
        <taxon>Nectriaceae</taxon>
        <taxon>Cylindrodendrum</taxon>
    </lineage>
</organism>
<comment type="caution">
    <text evidence="2">The sequence shown here is derived from an EMBL/GenBank/DDBJ whole genome shotgun (WGS) entry which is preliminary data.</text>
</comment>
<name>A0A9P5L5J1_9HYPO</name>
<keyword evidence="3" id="KW-1185">Reference proteome</keyword>
<reference evidence="2" key="1">
    <citation type="submission" date="2020-03" db="EMBL/GenBank/DDBJ databases">
        <title>Draft Genome Sequence of Cylindrodendrum hubeiense.</title>
        <authorList>
            <person name="Buettner E."/>
            <person name="Kellner H."/>
        </authorList>
    </citation>
    <scope>NUCLEOTIDE SEQUENCE</scope>
    <source>
        <strain evidence="2">IHI 201604</strain>
    </source>
</reference>
<gene>
    <name evidence="2" type="ORF">G7Z17_g9584</name>
</gene>
<evidence type="ECO:0000256" key="1">
    <source>
        <dbReference type="SAM" id="MobiDB-lite"/>
    </source>
</evidence>
<protein>
    <submittedName>
        <fullName evidence="2">Uncharacterized protein</fullName>
    </submittedName>
</protein>
<evidence type="ECO:0000313" key="3">
    <source>
        <dbReference type="Proteomes" id="UP000722485"/>
    </source>
</evidence>
<feature type="region of interest" description="Disordered" evidence="1">
    <location>
        <begin position="1"/>
        <end position="30"/>
    </location>
</feature>
<dbReference type="EMBL" id="JAANBB010000279">
    <property type="protein sequence ID" value="KAF7544902.1"/>
    <property type="molecule type" value="Genomic_DNA"/>
</dbReference>
<proteinExistence type="predicted"/>
<dbReference type="Proteomes" id="UP000722485">
    <property type="component" value="Unassembled WGS sequence"/>
</dbReference>